<dbReference type="AlphaFoldDB" id="A0A2W4C116"/>
<feature type="region of interest" description="Disordered" evidence="1">
    <location>
        <begin position="99"/>
        <end position="140"/>
    </location>
</feature>
<gene>
    <name evidence="2" type="ORF">CPY51_31210</name>
</gene>
<name>A0A2W4C116_9HYPH</name>
<evidence type="ECO:0000256" key="1">
    <source>
        <dbReference type="SAM" id="MobiDB-lite"/>
    </source>
</evidence>
<dbReference type="RefSeq" id="WP_111164259.1">
    <property type="nucleotide sequence ID" value="NZ_PCDP01000082.1"/>
</dbReference>
<dbReference type="OrthoDB" id="8243486at2"/>
<proteinExistence type="predicted"/>
<feature type="region of interest" description="Disordered" evidence="1">
    <location>
        <begin position="222"/>
        <end position="242"/>
    </location>
</feature>
<dbReference type="Pfam" id="PF07120">
    <property type="entry name" value="DUF1376"/>
    <property type="match status" value="1"/>
</dbReference>
<evidence type="ECO:0000313" key="2">
    <source>
        <dbReference type="EMBL" id="PZM07599.1"/>
    </source>
</evidence>
<feature type="compositionally biased region" description="Polar residues" evidence="1">
    <location>
        <begin position="124"/>
        <end position="133"/>
    </location>
</feature>
<dbReference type="EMBL" id="PCDP01000082">
    <property type="protein sequence ID" value="PZM07599.1"/>
    <property type="molecule type" value="Genomic_DNA"/>
</dbReference>
<organism evidence="2 3">
    <name type="scientific">Rhizobium tubonense</name>
    <dbReference type="NCBI Taxonomy" id="484088"/>
    <lineage>
        <taxon>Bacteria</taxon>
        <taxon>Pseudomonadati</taxon>
        <taxon>Pseudomonadota</taxon>
        <taxon>Alphaproteobacteria</taxon>
        <taxon>Hyphomicrobiales</taxon>
        <taxon>Rhizobiaceae</taxon>
        <taxon>Rhizobium/Agrobacterium group</taxon>
        <taxon>Rhizobium</taxon>
    </lineage>
</organism>
<comment type="caution">
    <text evidence="2">The sequence shown here is derived from an EMBL/GenBank/DDBJ whole genome shotgun (WGS) entry which is preliminary data.</text>
</comment>
<keyword evidence="3" id="KW-1185">Reference proteome</keyword>
<protein>
    <recommendedName>
        <fullName evidence="4">DUF1376 domain-containing protein</fullName>
    </recommendedName>
</protein>
<reference evidence="2 3" key="1">
    <citation type="journal article" date="2018" name="Sci. Rep.">
        <title>Rhizobium tumorigenes sp. nov., a novel plant tumorigenic bacterium isolated from cane gall tumors on thornless blackberry.</title>
        <authorList>
            <person name="Kuzmanovi N."/>
            <person name="Smalla K."/>
            <person name="Gronow S."/>
            <person name="PuBawska J."/>
        </authorList>
    </citation>
    <scope>NUCLEOTIDE SEQUENCE [LARGE SCALE GENOMIC DNA]</scope>
    <source>
        <strain evidence="2 3">CCBAU 85046</strain>
    </source>
</reference>
<evidence type="ECO:0008006" key="4">
    <source>
        <dbReference type="Google" id="ProtNLM"/>
    </source>
</evidence>
<sequence>MAEHPTMPLHTDSYLADTTHLNAQEHGAYLLLLMVAWRSAGLHLPDDDKLLARYAKVDPRTWAHLKAVIMSFWELSDGFWTQKKQQKVWDDVSKRVNANRANGPLGGRPKSLKTHKTGKPIGSENETQKNPTKTKAKSIEPNGPIEEISIDISLREFEEFWSIYPKKVDRKKSLKAFVAARKRAPVPNIMTGAQTYAGERAGKEIQFTKNAATWLNNDCWSEPPPASTAGTWRDDPIYAGVD</sequence>
<dbReference type="Proteomes" id="UP000248925">
    <property type="component" value="Unassembled WGS sequence"/>
</dbReference>
<evidence type="ECO:0000313" key="3">
    <source>
        <dbReference type="Proteomes" id="UP000248925"/>
    </source>
</evidence>
<accession>A0A2W4C116</accession>
<dbReference type="InterPro" id="IPR010781">
    <property type="entry name" value="DUF1376"/>
</dbReference>